<dbReference type="Pfam" id="PF07690">
    <property type="entry name" value="MFS_1"/>
    <property type="match status" value="1"/>
</dbReference>
<organism evidence="2 3">
    <name type="scientific">Kitasatospora viridis</name>
    <dbReference type="NCBI Taxonomy" id="281105"/>
    <lineage>
        <taxon>Bacteria</taxon>
        <taxon>Bacillati</taxon>
        <taxon>Actinomycetota</taxon>
        <taxon>Actinomycetes</taxon>
        <taxon>Kitasatosporales</taxon>
        <taxon>Streptomycetaceae</taxon>
        <taxon>Kitasatospora</taxon>
    </lineage>
</organism>
<protein>
    <submittedName>
        <fullName evidence="2">MFS transporter</fullName>
    </submittedName>
</protein>
<feature type="transmembrane region" description="Helical" evidence="1">
    <location>
        <begin position="276"/>
        <end position="297"/>
    </location>
</feature>
<reference evidence="2 3" key="1">
    <citation type="submission" date="2019-06" db="EMBL/GenBank/DDBJ databases">
        <title>Sequencing the genomes of 1000 actinobacteria strains.</title>
        <authorList>
            <person name="Klenk H.-P."/>
        </authorList>
    </citation>
    <scope>NUCLEOTIDE SEQUENCE [LARGE SCALE GENOMIC DNA]</scope>
    <source>
        <strain evidence="2 3">DSM 44826</strain>
    </source>
</reference>
<name>A0A561UIJ6_9ACTN</name>
<dbReference type="Gene3D" id="1.20.1250.20">
    <property type="entry name" value="MFS general substrate transporter like domains"/>
    <property type="match status" value="1"/>
</dbReference>
<keyword evidence="1" id="KW-1133">Transmembrane helix</keyword>
<dbReference type="PANTHER" id="PTHR23542:SF1">
    <property type="entry name" value="MAJOR FACILITATOR SUPERFAMILY (MFS) PROFILE DOMAIN-CONTAINING PROTEIN"/>
    <property type="match status" value="1"/>
</dbReference>
<dbReference type="AlphaFoldDB" id="A0A561UIJ6"/>
<feature type="transmembrane region" description="Helical" evidence="1">
    <location>
        <begin position="366"/>
        <end position="383"/>
    </location>
</feature>
<dbReference type="RefSeq" id="WP_170304924.1">
    <property type="nucleotide sequence ID" value="NZ_BAAAMZ010000015.1"/>
</dbReference>
<evidence type="ECO:0000313" key="3">
    <source>
        <dbReference type="Proteomes" id="UP000317940"/>
    </source>
</evidence>
<dbReference type="PANTHER" id="PTHR23542">
    <property type="match status" value="1"/>
</dbReference>
<dbReference type="SUPFAM" id="SSF103473">
    <property type="entry name" value="MFS general substrate transporter"/>
    <property type="match status" value="1"/>
</dbReference>
<feature type="transmembrane region" description="Helical" evidence="1">
    <location>
        <begin position="47"/>
        <end position="67"/>
    </location>
</feature>
<accession>A0A561UIJ6</accession>
<evidence type="ECO:0000313" key="2">
    <source>
        <dbReference type="EMBL" id="TWF99203.1"/>
    </source>
</evidence>
<feature type="transmembrane region" description="Helical" evidence="1">
    <location>
        <begin position="337"/>
        <end position="360"/>
    </location>
</feature>
<dbReference type="EMBL" id="VIWT01000001">
    <property type="protein sequence ID" value="TWF99203.1"/>
    <property type="molecule type" value="Genomic_DNA"/>
</dbReference>
<sequence>MSSVYRRVLAPPGALAFTLSGLLGRLGYAMQGVSVLTAVVARRHSYALAGTVSAAGLLGVAVCLPLLGRLVDRHGQYRVTLLSALGSTLPQLTLVLLLHRQAPCWALALAAFAAASSPNLGGMARARWSRLHAADPAALHGANALEQALDELCFMGGPVLGMLLCAAWPEAGLLTVCALTTVGGLCFALQRGTEPPVTAPAAGRRPVGRGVLPLLAVFFGTGILFGSLEISTLAWAGAQGHRSAAGVLLGLQAAGSCLAGLLYGLRATGGPTARRLLLGLAAMTALLLLPLTAAQLGAGLGGFALAMLLAGTGTAPTMVSGMTLLQRLLPASALNAGLAAAVSAIVTGSSAGSALGGLLIQHTAPATGFALPAAAAALALLLARAASARLSPA</sequence>
<feature type="transmembrane region" description="Helical" evidence="1">
    <location>
        <begin position="303"/>
        <end position="325"/>
    </location>
</feature>
<proteinExistence type="predicted"/>
<feature type="transmembrane region" description="Helical" evidence="1">
    <location>
        <begin position="214"/>
        <end position="238"/>
    </location>
</feature>
<dbReference type="GO" id="GO:0022857">
    <property type="term" value="F:transmembrane transporter activity"/>
    <property type="evidence" value="ECO:0007669"/>
    <property type="project" value="InterPro"/>
</dbReference>
<comment type="caution">
    <text evidence="2">The sequence shown here is derived from an EMBL/GenBank/DDBJ whole genome shotgun (WGS) entry which is preliminary data.</text>
</comment>
<gene>
    <name evidence="2" type="ORF">FHX73_113044</name>
</gene>
<dbReference type="InterPro" id="IPR011701">
    <property type="entry name" value="MFS"/>
</dbReference>
<dbReference type="Proteomes" id="UP000317940">
    <property type="component" value="Unassembled WGS sequence"/>
</dbReference>
<keyword evidence="1" id="KW-0812">Transmembrane</keyword>
<dbReference type="InterPro" id="IPR036259">
    <property type="entry name" value="MFS_trans_sf"/>
</dbReference>
<keyword evidence="3" id="KW-1185">Reference proteome</keyword>
<feature type="transmembrane region" description="Helical" evidence="1">
    <location>
        <begin position="244"/>
        <end position="264"/>
    </location>
</feature>
<keyword evidence="1" id="KW-0472">Membrane</keyword>
<evidence type="ECO:0000256" key="1">
    <source>
        <dbReference type="SAM" id="Phobius"/>
    </source>
</evidence>